<dbReference type="EMBL" id="JAHIBW010000004">
    <property type="protein sequence ID" value="KAG7311137.1"/>
    <property type="molecule type" value="Genomic_DNA"/>
</dbReference>
<name>A0ABQ7R1F9_PLUXY</name>
<feature type="region of interest" description="Disordered" evidence="1">
    <location>
        <begin position="88"/>
        <end position="128"/>
    </location>
</feature>
<protein>
    <submittedName>
        <fullName evidence="2">Uncharacterized protein</fullName>
    </submittedName>
</protein>
<keyword evidence="3" id="KW-1185">Reference proteome</keyword>
<evidence type="ECO:0000256" key="1">
    <source>
        <dbReference type="SAM" id="MobiDB-lite"/>
    </source>
</evidence>
<gene>
    <name evidence="2" type="ORF">JYU34_002123</name>
</gene>
<organism evidence="2 3">
    <name type="scientific">Plutella xylostella</name>
    <name type="common">Diamondback moth</name>
    <name type="synonym">Plutella maculipennis</name>
    <dbReference type="NCBI Taxonomy" id="51655"/>
    <lineage>
        <taxon>Eukaryota</taxon>
        <taxon>Metazoa</taxon>
        <taxon>Ecdysozoa</taxon>
        <taxon>Arthropoda</taxon>
        <taxon>Hexapoda</taxon>
        <taxon>Insecta</taxon>
        <taxon>Pterygota</taxon>
        <taxon>Neoptera</taxon>
        <taxon>Endopterygota</taxon>
        <taxon>Lepidoptera</taxon>
        <taxon>Glossata</taxon>
        <taxon>Ditrysia</taxon>
        <taxon>Yponomeutoidea</taxon>
        <taxon>Plutellidae</taxon>
        <taxon>Plutella</taxon>
    </lineage>
</organism>
<evidence type="ECO:0000313" key="2">
    <source>
        <dbReference type="EMBL" id="KAG7311137.1"/>
    </source>
</evidence>
<comment type="caution">
    <text evidence="2">The sequence shown here is derived from an EMBL/GenBank/DDBJ whole genome shotgun (WGS) entry which is preliminary data.</text>
</comment>
<evidence type="ECO:0000313" key="3">
    <source>
        <dbReference type="Proteomes" id="UP000823941"/>
    </source>
</evidence>
<accession>A0ABQ7R1F9</accession>
<reference evidence="2 3" key="1">
    <citation type="submission" date="2021-06" db="EMBL/GenBank/DDBJ databases">
        <title>A haploid diamondback moth (Plutella xylostella L.) genome assembly resolves 31 chromosomes and identifies a diamide resistance mutation.</title>
        <authorList>
            <person name="Ward C.M."/>
            <person name="Perry K.D."/>
            <person name="Baker G."/>
            <person name="Powis K."/>
            <person name="Heckel D.G."/>
            <person name="Baxter S.W."/>
        </authorList>
    </citation>
    <scope>NUCLEOTIDE SEQUENCE [LARGE SCALE GENOMIC DNA]</scope>
    <source>
        <strain evidence="2 3">LV</strain>
        <tissue evidence="2">Single pupa</tissue>
    </source>
</reference>
<feature type="compositionally biased region" description="Basic residues" evidence="1">
    <location>
        <begin position="25"/>
        <end position="34"/>
    </location>
</feature>
<feature type="region of interest" description="Disordered" evidence="1">
    <location>
        <begin position="25"/>
        <end position="51"/>
    </location>
</feature>
<dbReference type="Proteomes" id="UP000823941">
    <property type="component" value="Chromosome 4"/>
</dbReference>
<sequence length="128" mass="14793">MSDNAISFTSFVERSSDNIIKRVKKERSRLRSTRPLRPGTTSSITKRSRKLNKLGISRGRVIMMMKSPSDLKETRTAALKKILNRQIESINDEDEADDSYQVSDPDNRQESQEFIPTSSQKHKKFNKF</sequence>
<proteinExistence type="predicted"/>